<dbReference type="PaxDb" id="55529-EKX31602"/>
<reference evidence="12" key="2">
    <citation type="submission" date="2012-11" db="EMBL/GenBank/DDBJ databases">
        <authorList>
            <person name="Kuo A."/>
            <person name="Curtis B.A."/>
            <person name="Tanifuji G."/>
            <person name="Burki F."/>
            <person name="Gruber A."/>
            <person name="Irimia M."/>
            <person name="Maruyama S."/>
            <person name="Arias M.C."/>
            <person name="Ball S.G."/>
            <person name="Gile G.H."/>
            <person name="Hirakawa Y."/>
            <person name="Hopkins J.F."/>
            <person name="Rensing S.A."/>
            <person name="Schmutz J."/>
            <person name="Symeonidi A."/>
            <person name="Elias M."/>
            <person name="Eveleigh R.J."/>
            <person name="Herman E.K."/>
            <person name="Klute M.J."/>
            <person name="Nakayama T."/>
            <person name="Obornik M."/>
            <person name="Reyes-Prieto A."/>
            <person name="Armbrust E.V."/>
            <person name="Aves S.J."/>
            <person name="Beiko R.G."/>
            <person name="Coutinho P."/>
            <person name="Dacks J.B."/>
            <person name="Durnford D.G."/>
            <person name="Fast N.M."/>
            <person name="Green B.R."/>
            <person name="Grisdale C."/>
            <person name="Hempe F."/>
            <person name="Henrissat B."/>
            <person name="Hoppner M.P."/>
            <person name="Ishida K.-I."/>
            <person name="Kim E."/>
            <person name="Koreny L."/>
            <person name="Kroth P.G."/>
            <person name="Liu Y."/>
            <person name="Malik S.-B."/>
            <person name="Maier U.G."/>
            <person name="McRose D."/>
            <person name="Mock T."/>
            <person name="Neilson J.A."/>
            <person name="Onodera N.T."/>
            <person name="Poole A.M."/>
            <person name="Pritham E.J."/>
            <person name="Richards T.A."/>
            <person name="Rocap G."/>
            <person name="Roy S.W."/>
            <person name="Sarai C."/>
            <person name="Schaack S."/>
            <person name="Shirato S."/>
            <person name="Slamovits C.H."/>
            <person name="Spencer D.F."/>
            <person name="Suzuki S."/>
            <person name="Worden A.Z."/>
            <person name="Zauner S."/>
            <person name="Barry K."/>
            <person name="Bell C."/>
            <person name="Bharti A.K."/>
            <person name="Crow J.A."/>
            <person name="Grimwood J."/>
            <person name="Kramer R."/>
            <person name="Lindquist E."/>
            <person name="Lucas S."/>
            <person name="Salamov A."/>
            <person name="McFadden G.I."/>
            <person name="Lane C.E."/>
            <person name="Keeling P.J."/>
            <person name="Gray M.W."/>
            <person name="Grigoriev I.V."/>
            <person name="Archibald J.M."/>
        </authorList>
    </citation>
    <scope>NUCLEOTIDE SEQUENCE</scope>
    <source>
        <strain evidence="12">CCMP2712</strain>
    </source>
</reference>
<dbReference type="GO" id="GO:0001868">
    <property type="term" value="P:regulation of complement activation, lectin pathway"/>
    <property type="evidence" value="ECO:0007669"/>
    <property type="project" value="UniProtKB-ARBA"/>
</dbReference>
<protein>
    <recommendedName>
        <fullName evidence="9">Fucolectin tachylectin-4 pentraxin-1 domain-containing protein</fullName>
    </recommendedName>
</protein>
<dbReference type="STRING" id="905079.L1I681"/>
<gene>
    <name evidence="10" type="ORF">GUITHDRAFT_122206</name>
</gene>
<dbReference type="Gene3D" id="2.60.120.260">
    <property type="entry name" value="Galactose-binding domain-like"/>
    <property type="match status" value="1"/>
</dbReference>
<dbReference type="SMART" id="SM00607">
    <property type="entry name" value="FTP"/>
    <property type="match status" value="1"/>
</dbReference>
<comment type="subunit">
    <text evidence="3">Homotrimer.</text>
</comment>
<evidence type="ECO:0000256" key="3">
    <source>
        <dbReference type="ARBA" id="ARBA00011233"/>
    </source>
</evidence>
<dbReference type="PANTHER" id="PTHR45713:SF6">
    <property type="entry name" value="F5_8 TYPE C DOMAIN-CONTAINING PROTEIN"/>
    <property type="match status" value="1"/>
</dbReference>
<organism evidence="10">
    <name type="scientific">Guillardia theta (strain CCMP2712)</name>
    <name type="common">Cryptophyte</name>
    <dbReference type="NCBI Taxonomy" id="905079"/>
    <lineage>
        <taxon>Eukaryota</taxon>
        <taxon>Cryptophyceae</taxon>
        <taxon>Pyrenomonadales</taxon>
        <taxon>Geminigeraceae</taxon>
        <taxon>Guillardia</taxon>
    </lineage>
</organism>
<comment type="function">
    <text evidence="1">Acts as a defensive agent. Recognizes blood group fucosylated oligosaccharides including A, B, H and Lewis B-type antigens. Does not recognize Lewis A antigen and has low affinity for monovalent haptens.</text>
</comment>
<dbReference type="SUPFAM" id="SSF49785">
    <property type="entry name" value="Galactose-binding domain-like"/>
    <property type="match status" value="1"/>
</dbReference>
<dbReference type="PANTHER" id="PTHR45713">
    <property type="entry name" value="FTP DOMAIN-CONTAINING PROTEIN"/>
    <property type="match status" value="1"/>
</dbReference>
<keyword evidence="12" id="KW-1185">Reference proteome</keyword>
<dbReference type="GO" id="GO:0042806">
    <property type="term" value="F:fucose binding"/>
    <property type="evidence" value="ECO:0007669"/>
    <property type="project" value="UniProtKB-ARBA"/>
</dbReference>
<feature type="chain" id="PRO_5008769630" description="Fucolectin tachylectin-4 pentraxin-1 domain-containing protein" evidence="8">
    <location>
        <begin position="24"/>
        <end position="406"/>
    </location>
</feature>
<dbReference type="InterPro" id="IPR008979">
    <property type="entry name" value="Galactose-bd-like_sf"/>
</dbReference>
<dbReference type="GeneID" id="17288329"/>
<evidence type="ECO:0000256" key="4">
    <source>
        <dbReference type="ARBA" id="ARBA00022723"/>
    </source>
</evidence>
<evidence type="ECO:0000313" key="10">
    <source>
        <dbReference type="EMBL" id="EKX31602.1"/>
    </source>
</evidence>
<dbReference type="InterPro" id="IPR006585">
    <property type="entry name" value="FTP1"/>
</dbReference>
<name>L1I681_GUITC</name>
<accession>L1I681</accession>
<dbReference type="KEGG" id="gtt:GUITHDRAFT_122206"/>
<keyword evidence="5" id="KW-0430">Lectin</keyword>
<dbReference type="GO" id="GO:0010185">
    <property type="term" value="P:regulation of cellular defense response"/>
    <property type="evidence" value="ECO:0007669"/>
    <property type="project" value="UniProtKB-ARBA"/>
</dbReference>
<dbReference type="RefSeq" id="XP_005818582.1">
    <property type="nucleotide sequence ID" value="XM_005818525.1"/>
</dbReference>
<evidence type="ECO:0000256" key="6">
    <source>
        <dbReference type="ARBA" id="ARBA00022837"/>
    </source>
</evidence>
<feature type="domain" description="Fucolectin tachylectin-4 pentraxin-1" evidence="9">
    <location>
        <begin position="213"/>
        <end position="351"/>
    </location>
</feature>
<keyword evidence="7" id="KW-1015">Disulfide bond</keyword>
<proteinExistence type="inferred from homology"/>
<sequence length="406" mass="44326">MLCSLGCDLFICLFLLTCFCASAASTQLSLDLTVKLTCAVPCSSSSGTVFVQGSPGSAVHISTTSEGRRAFHVRMGRGDCQTCARRIVVSEEASSSCSGSVTLQLLLHIPSKYITVQLDGKLVAGESMRGQEGRQEEDKEEELYLWAEEGVGGSNPTGFCPEGEECRNFINASCSLQVSPPPQTVRTNNSEALRRKEVTTRGSATCSACAGGQVNLARSCGNDYSSACSTSQSSVAAGAEASRSNDGVIKTNFFSGSCSHTEMQTDPWWMLDMGGRRRVSSVVIWNRADCCSNRIVGFQVRLGDSLVLQENPVCYQDQSKVSSTYYAESCEGEGRYLFVDLVGNNKILSIPFPCHYKYSKNDNYYSSSDNFNYYSSSDNFNYYPSSDNFHYYSSSDNFNYYSSSDI</sequence>
<keyword evidence="6" id="KW-0106">Calcium</keyword>
<evidence type="ECO:0000256" key="5">
    <source>
        <dbReference type="ARBA" id="ARBA00022734"/>
    </source>
</evidence>
<dbReference type="EMBL" id="JH993257">
    <property type="protein sequence ID" value="EKX31602.1"/>
    <property type="molecule type" value="Genomic_DNA"/>
</dbReference>
<feature type="signal peptide" evidence="8">
    <location>
        <begin position="1"/>
        <end position="23"/>
    </location>
</feature>
<reference evidence="10 12" key="1">
    <citation type="journal article" date="2012" name="Nature">
        <title>Algal genomes reveal evolutionary mosaicism and the fate of nucleomorphs.</title>
        <authorList>
            <consortium name="DOE Joint Genome Institute"/>
            <person name="Curtis B.A."/>
            <person name="Tanifuji G."/>
            <person name="Burki F."/>
            <person name="Gruber A."/>
            <person name="Irimia M."/>
            <person name="Maruyama S."/>
            <person name="Arias M.C."/>
            <person name="Ball S.G."/>
            <person name="Gile G.H."/>
            <person name="Hirakawa Y."/>
            <person name="Hopkins J.F."/>
            <person name="Kuo A."/>
            <person name="Rensing S.A."/>
            <person name="Schmutz J."/>
            <person name="Symeonidi A."/>
            <person name="Elias M."/>
            <person name="Eveleigh R.J."/>
            <person name="Herman E.K."/>
            <person name="Klute M.J."/>
            <person name="Nakayama T."/>
            <person name="Obornik M."/>
            <person name="Reyes-Prieto A."/>
            <person name="Armbrust E.V."/>
            <person name="Aves S.J."/>
            <person name="Beiko R.G."/>
            <person name="Coutinho P."/>
            <person name="Dacks J.B."/>
            <person name="Durnford D.G."/>
            <person name="Fast N.M."/>
            <person name="Green B.R."/>
            <person name="Grisdale C.J."/>
            <person name="Hempel F."/>
            <person name="Henrissat B."/>
            <person name="Hoppner M.P."/>
            <person name="Ishida K."/>
            <person name="Kim E."/>
            <person name="Koreny L."/>
            <person name="Kroth P.G."/>
            <person name="Liu Y."/>
            <person name="Malik S.B."/>
            <person name="Maier U.G."/>
            <person name="McRose D."/>
            <person name="Mock T."/>
            <person name="Neilson J.A."/>
            <person name="Onodera N.T."/>
            <person name="Poole A.M."/>
            <person name="Pritham E.J."/>
            <person name="Richards T.A."/>
            <person name="Rocap G."/>
            <person name="Roy S.W."/>
            <person name="Sarai C."/>
            <person name="Schaack S."/>
            <person name="Shirato S."/>
            <person name="Slamovits C.H."/>
            <person name="Spencer D.F."/>
            <person name="Suzuki S."/>
            <person name="Worden A.Z."/>
            <person name="Zauner S."/>
            <person name="Barry K."/>
            <person name="Bell C."/>
            <person name="Bharti A.K."/>
            <person name="Crow J.A."/>
            <person name="Grimwood J."/>
            <person name="Kramer R."/>
            <person name="Lindquist E."/>
            <person name="Lucas S."/>
            <person name="Salamov A."/>
            <person name="McFadden G.I."/>
            <person name="Lane C.E."/>
            <person name="Keeling P.J."/>
            <person name="Gray M.W."/>
            <person name="Grigoriev I.V."/>
            <person name="Archibald J.M."/>
        </authorList>
    </citation>
    <scope>NUCLEOTIDE SEQUENCE</scope>
    <source>
        <strain evidence="10 12">CCMP2712</strain>
    </source>
</reference>
<dbReference type="Proteomes" id="UP000011087">
    <property type="component" value="Unassembled WGS sequence"/>
</dbReference>
<dbReference type="GO" id="GO:0046872">
    <property type="term" value="F:metal ion binding"/>
    <property type="evidence" value="ECO:0007669"/>
    <property type="project" value="UniProtKB-KW"/>
</dbReference>
<dbReference type="InterPro" id="IPR051941">
    <property type="entry name" value="BG_Antigen-Binding_Lectin"/>
</dbReference>
<dbReference type="Pfam" id="PF22633">
    <property type="entry name" value="F5_F8_type_C_2"/>
    <property type="match status" value="1"/>
</dbReference>
<dbReference type="HOGENOM" id="CLU_678725_0_0_1"/>
<keyword evidence="8" id="KW-0732">Signal</keyword>
<dbReference type="EnsemblProtists" id="EKX31602">
    <property type="protein sequence ID" value="EKX31602"/>
    <property type="gene ID" value="GUITHDRAFT_122206"/>
</dbReference>
<evidence type="ECO:0000313" key="12">
    <source>
        <dbReference type="Proteomes" id="UP000011087"/>
    </source>
</evidence>
<evidence type="ECO:0000256" key="8">
    <source>
        <dbReference type="SAM" id="SignalP"/>
    </source>
</evidence>
<evidence type="ECO:0000256" key="7">
    <source>
        <dbReference type="ARBA" id="ARBA00023157"/>
    </source>
</evidence>
<evidence type="ECO:0000313" key="11">
    <source>
        <dbReference type="EnsemblProtists" id="EKX31602"/>
    </source>
</evidence>
<evidence type="ECO:0000259" key="9">
    <source>
        <dbReference type="SMART" id="SM00607"/>
    </source>
</evidence>
<comment type="similarity">
    <text evidence="2">Belongs to the fucolectin family.</text>
</comment>
<evidence type="ECO:0000256" key="2">
    <source>
        <dbReference type="ARBA" id="ARBA00010147"/>
    </source>
</evidence>
<dbReference type="OrthoDB" id="547680at2759"/>
<reference evidence="11" key="3">
    <citation type="submission" date="2016-03" db="UniProtKB">
        <authorList>
            <consortium name="EnsemblProtists"/>
        </authorList>
    </citation>
    <scope>IDENTIFICATION</scope>
</reference>
<keyword evidence="4" id="KW-0479">Metal-binding</keyword>
<evidence type="ECO:0000256" key="1">
    <source>
        <dbReference type="ARBA" id="ARBA00002219"/>
    </source>
</evidence>
<dbReference type="AlphaFoldDB" id="L1I681"/>